<proteinExistence type="predicted"/>
<dbReference type="AlphaFoldDB" id="A0A6S6SYB6"/>
<dbReference type="SUPFAM" id="SSF47473">
    <property type="entry name" value="EF-hand"/>
    <property type="match status" value="1"/>
</dbReference>
<dbReference type="InterPro" id="IPR011992">
    <property type="entry name" value="EF-hand-dom_pair"/>
</dbReference>
<dbReference type="EMBL" id="CACVAU010000047">
    <property type="protein sequence ID" value="CAA6815710.1"/>
    <property type="molecule type" value="Genomic_DNA"/>
</dbReference>
<reference evidence="2" key="1">
    <citation type="submission" date="2020-01" db="EMBL/GenBank/DDBJ databases">
        <authorList>
            <person name="Meier V. D."/>
            <person name="Meier V D."/>
        </authorList>
    </citation>
    <scope>NUCLEOTIDE SEQUENCE</scope>
    <source>
        <strain evidence="2">HLG_WM_MAG_05</strain>
    </source>
</reference>
<evidence type="ECO:0000313" key="2">
    <source>
        <dbReference type="EMBL" id="CAA6815710.1"/>
    </source>
</evidence>
<sequence length="80" mass="9386">MKKFIFISLLVLSSLLFAEEDNNHSQHPLIQKFDKDKDGQIFYKEAPEELQDDFCQYDVNQDAYLDEVEIEAIGRETSNK</sequence>
<evidence type="ECO:0000256" key="1">
    <source>
        <dbReference type="SAM" id="SignalP"/>
    </source>
</evidence>
<keyword evidence="1" id="KW-0732">Signal</keyword>
<protein>
    <recommendedName>
        <fullName evidence="3">EF-hand domain-containing protein</fullName>
    </recommendedName>
</protein>
<gene>
    <name evidence="2" type="ORF">HELGO_WM16544</name>
</gene>
<accession>A0A6S6SYB6</accession>
<feature type="chain" id="PRO_5027650737" description="EF-hand domain-containing protein" evidence="1">
    <location>
        <begin position="19"/>
        <end position="80"/>
    </location>
</feature>
<name>A0A6S6SYB6_9BACT</name>
<organism evidence="2">
    <name type="scientific">uncultured Sulfurovum sp</name>
    <dbReference type="NCBI Taxonomy" id="269237"/>
    <lineage>
        <taxon>Bacteria</taxon>
        <taxon>Pseudomonadati</taxon>
        <taxon>Campylobacterota</taxon>
        <taxon>Epsilonproteobacteria</taxon>
        <taxon>Campylobacterales</taxon>
        <taxon>Sulfurovaceae</taxon>
        <taxon>Sulfurovum</taxon>
        <taxon>environmental samples</taxon>
    </lineage>
</organism>
<feature type="signal peptide" evidence="1">
    <location>
        <begin position="1"/>
        <end position="18"/>
    </location>
</feature>
<evidence type="ECO:0008006" key="3">
    <source>
        <dbReference type="Google" id="ProtNLM"/>
    </source>
</evidence>
<dbReference type="Gene3D" id="1.10.238.10">
    <property type="entry name" value="EF-hand"/>
    <property type="match status" value="1"/>
</dbReference>